<proteinExistence type="predicted"/>
<dbReference type="Proteomes" id="UP000823561">
    <property type="component" value="Chromosome 7"/>
</dbReference>
<keyword evidence="3" id="KW-1185">Reference proteome</keyword>
<gene>
    <name evidence="2" type="ORF">AALO_G00100640</name>
</gene>
<accession>A0AAV6GTX8</accession>
<feature type="domain" description="CxC3 like cysteine cluster" evidence="1">
    <location>
        <begin position="88"/>
        <end position="183"/>
    </location>
</feature>
<sequence length="257" mass="28893">MPKTLRLFSDPAKIRDYMAKYVMRYSLRPGSSGNRRDGRPGHHARVAIFHGYLEPIPNTKAVVVDGNGQPHFCEQVHQLPLPTQSVICGCTEEAEVSTGRHIAVVTMNGRYEMCLPLKFCSTCKKEWTPGVKDLLRYNYWPSTANCLTVYSSDVFEVFSNLKLSATSFSRHAFLKLLEHQSVQKGRTCFRGVTSNTAYASTPRTQCLKLTLFAVQPVNLICWPYAVMATGNIIQKSKGTEEPSLYEGLFIAKDEDQE</sequence>
<organism evidence="2 3">
    <name type="scientific">Alosa alosa</name>
    <name type="common">allis shad</name>
    <dbReference type="NCBI Taxonomy" id="278164"/>
    <lineage>
        <taxon>Eukaryota</taxon>
        <taxon>Metazoa</taxon>
        <taxon>Chordata</taxon>
        <taxon>Craniata</taxon>
        <taxon>Vertebrata</taxon>
        <taxon>Euteleostomi</taxon>
        <taxon>Actinopterygii</taxon>
        <taxon>Neopterygii</taxon>
        <taxon>Teleostei</taxon>
        <taxon>Clupei</taxon>
        <taxon>Clupeiformes</taxon>
        <taxon>Clupeoidei</taxon>
        <taxon>Clupeidae</taxon>
        <taxon>Alosa</taxon>
    </lineage>
</organism>
<name>A0AAV6GTX8_9TELE</name>
<dbReference type="InterPro" id="IPR040564">
    <property type="entry name" value="CxC3-like"/>
</dbReference>
<protein>
    <recommendedName>
        <fullName evidence="1">CxC3 like cysteine cluster domain-containing protein</fullName>
    </recommendedName>
</protein>
<dbReference type="EMBL" id="JADWDJ010000007">
    <property type="protein sequence ID" value="KAG5278593.1"/>
    <property type="molecule type" value="Genomic_DNA"/>
</dbReference>
<dbReference type="AlphaFoldDB" id="A0AAV6GTX8"/>
<reference evidence="2" key="1">
    <citation type="submission" date="2020-10" db="EMBL/GenBank/DDBJ databases">
        <title>Chromosome-scale genome assembly of the Allis shad, Alosa alosa.</title>
        <authorList>
            <person name="Margot Z."/>
            <person name="Christophe K."/>
            <person name="Cabau C."/>
            <person name="Louis A."/>
            <person name="Berthelot C."/>
            <person name="Parey E."/>
            <person name="Roest Crollius H."/>
            <person name="Montfort J."/>
            <person name="Robinson-Rechavi M."/>
            <person name="Bucao C."/>
            <person name="Bouchez O."/>
            <person name="Gislard M."/>
            <person name="Lluch J."/>
            <person name="Milhes M."/>
            <person name="Lampietro C."/>
            <person name="Lopez Roques C."/>
            <person name="Donnadieu C."/>
            <person name="Braasch I."/>
            <person name="Desvignes T."/>
            <person name="Postlethwait J."/>
            <person name="Bobe J."/>
            <person name="Guiguen Y."/>
        </authorList>
    </citation>
    <scope>NUCLEOTIDE SEQUENCE</scope>
    <source>
        <strain evidence="2">M-15738</strain>
        <tissue evidence="2">Blood</tissue>
    </source>
</reference>
<evidence type="ECO:0000259" key="1">
    <source>
        <dbReference type="Pfam" id="PF18804"/>
    </source>
</evidence>
<evidence type="ECO:0000313" key="2">
    <source>
        <dbReference type="EMBL" id="KAG5278593.1"/>
    </source>
</evidence>
<comment type="caution">
    <text evidence="2">The sequence shown here is derived from an EMBL/GenBank/DDBJ whole genome shotgun (WGS) entry which is preliminary data.</text>
</comment>
<dbReference type="Pfam" id="PF18804">
    <property type="entry name" value="CxC3"/>
    <property type="match status" value="1"/>
</dbReference>
<evidence type="ECO:0000313" key="3">
    <source>
        <dbReference type="Proteomes" id="UP000823561"/>
    </source>
</evidence>